<sequence>MALLSCFPPVAIVRPAVAYCSLTLVSPAPEAGLMLKKAYRVVVPTVRPFFFLTGIFRYRPKHPARAVSRLRGNSPRSRLMIAVLFEADALPEAQERYLQLAAGLTPLLSDTPGFIAIERFHSLSTPGKILSLSWWEDEASVANWQQNERHLAAQREGKASIFSYYRIRVARVFRDYASDRGA</sequence>
<dbReference type="PROSITE" id="PS51725">
    <property type="entry name" value="ABM"/>
    <property type="match status" value="1"/>
</dbReference>
<proteinExistence type="predicted"/>
<name>A0A486V8D3_KLEPN</name>
<dbReference type="GO" id="GO:0004497">
    <property type="term" value="F:monooxygenase activity"/>
    <property type="evidence" value="ECO:0007669"/>
    <property type="project" value="UniProtKB-KW"/>
</dbReference>
<dbReference type="AlphaFoldDB" id="A0A486V8D3"/>
<dbReference type="InterPro" id="IPR052936">
    <property type="entry name" value="Jasmonate_Hydroxylase-like"/>
</dbReference>
<gene>
    <name evidence="2" type="primary">yqjZ</name>
    <name evidence="2" type="ORF">SAMEA4873560_03700</name>
</gene>
<evidence type="ECO:0000313" key="2">
    <source>
        <dbReference type="EMBL" id="VGM47031.1"/>
    </source>
</evidence>
<dbReference type="Pfam" id="PF03992">
    <property type="entry name" value="ABM"/>
    <property type="match status" value="1"/>
</dbReference>
<keyword evidence="2" id="KW-0503">Monooxygenase</keyword>
<organism evidence="2">
    <name type="scientific">Klebsiella pneumoniae</name>
    <dbReference type="NCBI Taxonomy" id="573"/>
    <lineage>
        <taxon>Bacteria</taxon>
        <taxon>Pseudomonadati</taxon>
        <taxon>Pseudomonadota</taxon>
        <taxon>Gammaproteobacteria</taxon>
        <taxon>Enterobacterales</taxon>
        <taxon>Enterobacteriaceae</taxon>
        <taxon>Klebsiella/Raoultella group</taxon>
        <taxon>Klebsiella</taxon>
        <taxon>Klebsiella pneumoniae complex</taxon>
    </lineage>
</organism>
<evidence type="ECO:0000259" key="1">
    <source>
        <dbReference type="PROSITE" id="PS51725"/>
    </source>
</evidence>
<dbReference type="SUPFAM" id="SSF54909">
    <property type="entry name" value="Dimeric alpha+beta barrel"/>
    <property type="match status" value="1"/>
</dbReference>
<dbReference type="PANTHER" id="PTHR37811:SF2">
    <property type="entry name" value="ABM DOMAIN-CONTAINING PROTEIN"/>
    <property type="match status" value="1"/>
</dbReference>
<feature type="domain" description="ABM" evidence="1">
    <location>
        <begin position="81"/>
        <end position="173"/>
    </location>
</feature>
<dbReference type="InterPro" id="IPR007138">
    <property type="entry name" value="ABM_dom"/>
</dbReference>
<dbReference type="Gene3D" id="3.30.70.100">
    <property type="match status" value="1"/>
</dbReference>
<dbReference type="InterPro" id="IPR011008">
    <property type="entry name" value="Dimeric_a/b-barrel"/>
</dbReference>
<reference evidence="2" key="1">
    <citation type="submission" date="2019-03" db="EMBL/GenBank/DDBJ databases">
        <authorList>
            <consortium name="Pathogen Informatics"/>
        </authorList>
    </citation>
    <scope>NUCLEOTIDE SEQUENCE</scope>
    <source>
        <strain evidence="2">5012STDY7626359</strain>
    </source>
</reference>
<accession>A0A486V8D3</accession>
<dbReference type="EMBL" id="CAAHDF010000008">
    <property type="protein sequence ID" value="VGM47031.1"/>
    <property type="molecule type" value="Genomic_DNA"/>
</dbReference>
<protein>
    <submittedName>
        <fullName evidence="2">Antibiotic biosynthesis monooxygenase</fullName>
    </submittedName>
</protein>
<dbReference type="PANTHER" id="PTHR37811">
    <property type="entry name" value="BLL5343 PROTEIN"/>
    <property type="match status" value="1"/>
</dbReference>
<keyword evidence="2" id="KW-0560">Oxidoreductase</keyword>